<evidence type="ECO:0000259" key="5">
    <source>
        <dbReference type="PROSITE" id="PS50089"/>
    </source>
</evidence>
<reference evidence="6" key="1">
    <citation type="journal article" date="2023" name="G3 (Bethesda)">
        <title>A reference genome for the long-term kleptoplast-retaining sea slug Elysia crispata morphotype clarki.</title>
        <authorList>
            <person name="Eastman K.E."/>
            <person name="Pendleton A.L."/>
            <person name="Shaikh M.A."/>
            <person name="Suttiyut T."/>
            <person name="Ogas R."/>
            <person name="Tomko P."/>
            <person name="Gavelis G."/>
            <person name="Widhalm J.R."/>
            <person name="Wisecaver J.H."/>
        </authorList>
    </citation>
    <scope>NUCLEOTIDE SEQUENCE</scope>
    <source>
        <strain evidence="6">ECLA1</strain>
    </source>
</reference>
<feature type="domain" description="RING-type" evidence="5">
    <location>
        <begin position="20"/>
        <end position="58"/>
    </location>
</feature>
<dbReference type="InterPro" id="IPR042755">
    <property type="entry name" value="COP1"/>
</dbReference>
<dbReference type="SUPFAM" id="SSF57850">
    <property type="entry name" value="RING/U-box"/>
    <property type="match status" value="1"/>
</dbReference>
<dbReference type="InterPro" id="IPR001841">
    <property type="entry name" value="Znf_RING"/>
</dbReference>
<dbReference type="PROSITE" id="PS50089">
    <property type="entry name" value="ZF_RING_2"/>
    <property type="match status" value="1"/>
</dbReference>
<evidence type="ECO:0000313" key="7">
    <source>
        <dbReference type="Proteomes" id="UP001283361"/>
    </source>
</evidence>
<dbReference type="PANTHER" id="PTHR44080">
    <property type="entry name" value="E3 UBIQUITIN-PROTEIN LIGASE COP1"/>
    <property type="match status" value="1"/>
</dbReference>
<dbReference type="GO" id="GO:0043161">
    <property type="term" value="P:proteasome-mediated ubiquitin-dependent protein catabolic process"/>
    <property type="evidence" value="ECO:0007669"/>
    <property type="project" value="TreeGrafter"/>
</dbReference>
<evidence type="ECO:0000313" key="6">
    <source>
        <dbReference type="EMBL" id="KAK3724269.1"/>
    </source>
</evidence>
<keyword evidence="1" id="KW-0479">Metal-binding</keyword>
<accession>A0AAE0XXF7</accession>
<evidence type="ECO:0000256" key="3">
    <source>
        <dbReference type="ARBA" id="ARBA00022833"/>
    </source>
</evidence>
<gene>
    <name evidence="6" type="ORF">RRG08_043269</name>
</gene>
<keyword evidence="3" id="KW-0862">Zinc</keyword>
<dbReference type="Gene3D" id="3.30.40.10">
    <property type="entry name" value="Zinc/RING finger domain, C3HC4 (zinc finger)"/>
    <property type="match status" value="1"/>
</dbReference>
<proteinExistence type="predicted"/>
<dbReference type="PANTHER" id="PTHR44080:SF1">
    <property type="entry name" value="E3 UBIQUITIN-PROTEIN LIGASE COP1"/>
    <property type="match status" value="1"/>
</dbReference>
<evidence type="ECO:0000256" key="4">
    <source>
        <dbReference type="PROSITE-ProRule" id="PRU00175"/>
    </source>
</evidence>
<dbReference type="PROSITE" id="PS00518">
    <property type="entry name" value="ZF_RING_1"/>
    <property type="match status" value="1"/>
</dbReference>
<name>A0AAE0XXF7_9GAST</name>
<organism evidence="6 7">
    <name type="scientific">Elysia crispata</name>
    <name type="common">lettuce slug</name>
    <dbReference type="NCBI Taxonomy" id="231223"/>
    <lineage>
        <taxon>Eukaryota</taxon>
        <taxon>Metazoa</taxon>
        <taxon>Spiralia</taxon>
        <taxon>Lophotrochozoa</taxon>
        <taxon>Mollusca</taxon>
        <taxon>Gastropoda</taxon>
        <taxon>Heterobranchia</taxon>
        <taxon>Euthyneura</taxon>
        <taxon>Panpulmonata</taxon>
        <taxon>Sacoglossa</taxon>
        <taxon>Placobranchoidea</taxon>
        <taxon>Plakobranchidae</taxon>
        <taxon>Elysia</taxon>
    </lineage>
</organism>
<evidence type="ECO:0000256" key="1">
    <source>
        <dbReference type="ARBA" id="ARBA00022723"/>
    </source>
</evidence>
<sequence length="387" mass="44382">MGSKERLLIPYDRIEDHINCSICLSVMRGAVLTPCGHRYCTKCITEWVGRNHSCPCCNSALQESQFYSDVQFDSFAETILVERDKAEQSYFDQMFNKATESSQDDNSLSTTSSQFEKILKSHLKSTLLSHQRYFDKLREDFQRKVHLLDSGIWSDLSVGDGTESEKDIVKSTLKKNLEESERLAAEAYDRYLTEHMPALELLPVVVTVYIAGKDLRIPDVVIKPTDKLAVIKPLVEAAMQNRCDEILTWENDSGIRLLFSPLSKQEQYDVTAIMESLPSLEDVHQLSWDSSPFFQCNMRPGSEIVLKDVFKSQSDIPKRCFAKVYKENGPQAVDYFSCETCRVKWICKSCIQCCHTGHDFILFVSKHTPTWACCYCPKKKLCKIQHR</sequence>
<dbReference type="SMART" id="SM00184">
    <property type="entry name" value="RING"/>
    <property type="match status" value="1"/>
</dbReference>
<dbReference type="InterPro" id="IPR018957">
    <property type="entry name" value="Znf_C3HC4_RING-type"/>
</dbReference>
<keyword evidence="2 4" id="KW-0863">Zinc-finger</keyword>
<evidence type="ECO:0000256" key="2">
    <source>
        <dbReference type="ARBA" id="ARBA00022771"/>
    </source>
</evidence>
<dbReference type="EMBL" id="JAWDGP010007346">
    <property type="protein sequence ID" value="KAK3724269.1"/>
    <property type="molecule type" value="Genomic_DNA"/>
</dbReference>
<dbReference type="InterPro" id="IPR017907">
    <property type="entry name" value="Znf_RING_CS"/>
</dbReference>
<dbReference type="GO" id="GO:0061630">
    <property type="term" value="F:ubiquitin protein ligase activity"/>
    <property type="evidence" value="ECO:0007669"/>
    <property type="project" value="InterPro"/>
</dbReference>
<dbReference type="AlphaFoldDB" id="A0AAE0XXF7"/>
<keyword evidence="7" id="KW-1185">Reference proteome</keyword>
<dbReference type="Proteomes" id="UP001283361">
    <property type="component" value="Unassembled WGS sequence"/>
</dbReference>
<comment type="caution">
    <text evidence="6">The sequence shown here is derived from an EMBL/GenBank/DDBJ whole genome shotgun (WGS) entry which is preliminary data.</text>
</comment>
<protein>
    <recommendedName>
        <fullName evidence="5">RING-type domain-containing protein</fullName>
    </recommendedName>
</protein>
<dbReference type="InterPro" id="IPR013083">
    <property type="entry name" value="Znf_RING/FYVE/PHD"/>
</dbReference>
<dbReference type="Pfam" id="PF00097">
    <property type="entry name" value="zf-C3HC4"/>
    <property type="match status" value="1"/>
</dbReference>
<dbReference type="GO" id="GO:0008270">
    <property type="term" value="F:zinc ion binding"/>
    <property type="evidence" value="ECO:0007669"/>
    <property type="project" value="UniProtKB-KW"/>
</dbReference>